<evidence type="ECO:0000259" key="9">
    <source>
        <dbReference type="PROSITE" id="PS51914"/>
    </source>
</evidence>
<dbReference type="SUPFAM" id="SSF57184">
    <property type="entry name" value="Growth factor receptor domain"/>
    <property type="match status" value="1"/>
</dbReference>
<name>A0ABQ9Y0F1_9EUKA</name>
<protein>
    <submittedName>
        <fullName evidence="10">Endosome/lysosome-associated apoptosis and autophagy regulator 1</fullName>
    </submittedName>
</protein>
<keyword evidence="6" id="KW-0325">Glycoprotein</keyword>
<dbReference type="PANTHER" id="PTHR22727:SF15">
    <property type="entry name" value="MRH DOMAIN-CONTAINING PROTEIN"/>
    <property type="match status" value="1"/>
</dbReference>
<evidence type="ECO:0000256" key="7">
    <source>
        <dbReference type="SAM" id="Phobius"/>
    </source>
</evidence>
<evidence type="ECO:0000313" key="11">
    <source>
        <dbReference type="Proteomes" id="UP001281761"/>
    </source>
</evidence>
<proteinExistence type="inferred from homology"/>
<dbReference type="InterPro" id="IPR044865">
    <property type="entry name" value="MRH_dom"/>
</dbReference>
<keyword evidence="3" id="KW-1003">Cell membrane</keyword>
<reference evidence="10 11" key="1">
    <citation type="journal article" date="2022" name="bioRxiv">
        <title>Genomics of Preaxostyla Flagellates Illuminates Evolutionary Transitions and the Path Towards Mitochondrial Loss.</title>
        <authorList>
            <person name="Novak L.V.F."/>
            <person name="Treitli S.C."/>
            <person name="Pyrih J."/>
            <person name="Halakuc P."/>
            <person name="Pipaliya S.V."/>
            <person name="Vacek V."/>
            <person name="Brzon O."/>
            <person name="Soukal P."/>
            <person name="Eme L."/>
            <person name="Dacks J.B."/>
            <person name="Karnkowska A."/>
            <person name="Elias M."/>
            <person name="Hampl V."/>
        </authorList>
    </citation>
    <scope>NUCLEOTIDE SEQUENCE [LARGE SCALE GENOMIC DNA]</scope>
    <source>
        <strain evidence="10">NAU3</strain>
        <tissue evidence="10">Gut</tissue>
    </source>
</reference>
<comment type="caution">
    <text evidence="10">The sequence shown here is derived from an EMBL/GenBank/DDBJ whole genome shotgun (WGS) entry which is preliminary data.</text>
</comment>
<keyword evidence="11" id="KW-1185">Reference proteome</keyword>
<dbReference type="InterPro" id="IPR009011">
    <property type="entry name" value="Man6P_isomerase_rcpt-bd_dom_sf"/>
</dbReference>
<evidence type="ECO:0000256" key="2">
    <source>
        <dbReference type="ARBA" id="ARBA00007627"/>
    </source>
</evidence>
<dbReference type="InterPro" id="IPR039181">
    <property type="entry name" value="Elapor1/2"/>
</dbReference>
<comment type="subcellular location">
    <subcellularLocation>
        <location evidence="1">Cell membrane</location>
        <topology evidence="1">Single-pass type I membrane protein</topology>
    </subcellularLocation>
</comment>
<keyword evidence="4 8" id="KW-0732">Signal</keyword>
<feature type="domain" description="MRH" evidence="9">
    <location>
        <begin position="632"/>
        <end position="855"/>
    </location>
</feature>
<feature type="signal peptide" evidence="8">
    <location>
        <begin position="1"/>
        <end position="16"/>
    </location>
</feature>
<evidence type="ECO:0000313" key="10">
    <source>
        <dbReference type="EMBL" id="KAK2957205.1"/>
    </source>
</evidence>
<organism evidence="10 11">
    <name type="scientific">Blattamonas nauphoetae</name>
    <dbReference type="NCBI Taxonomy" id="2049346"/>
    <lineage>
        <taxon>Eukaryota</taxon>
        <taxon>Metamonada</taxon>
        <taxon>Preaxostyla</taxon>
        <taxon>Oxymonadida</taxon>
        <taxon>Blattamonas</taxon>
    </lineage>
</organism>
<dbReference type="PROSITE" id="PS51914">
    <property type="entry name" value="MRH"/>
    <property type="match status" value="1"/>
</dbReference>
<keyword evidence="7" id="KW-0472">Membrane</keyword>
<evidence type="ECO:0000256" key="8">
    <source>
        <dbReference type="SAM" id="SignalP"/>
    </source>
</evidence>
<evidence type="ECO:0000256" key="1">
    <source>
        <dbReference type="ARBA" id="ARBA00004251"/>
    </source>
</evidence>
<feature type="transmembrane region" description="Helical" evidence="7">
    <location>
        <begin position="912"/>
        <end position="932"/>
    </location>
</feature>
<evidence type="ECO:0000256" key="4">
    <source>
        <dbReference type="ARBA" id="ARBA00022729"/>
    </source>
</evidence>
<dbReference type="PANTHER" id="PTHR22727">
    <property type="entry name" value="PROTEIN CBG13728"/>
    <property type="match status" value="1"/>
</dbReference>
<keyword evidence="7" id="KW-1133">Transmembrane helix</keyword>
<dbReference type="EMBL" id="JARBJD010000048">
    <property type="protein sequence ID" value="KAK2957205.1"/>
    <property type="molecule type" value="Genomic_DNA"/>
</dbReference>
<dbReference type="Proteomes" id="UP001281761">
    <property type="component" value="Unassembled WGS sequence"/>
</dbReference>
<gene>
    <name evidence="10" type="ORF">BLNAU_7799</name>
</gene>
<evidence type="ECO:0000256" key="5">
    <source>
        <dbReference type="ARBA" id="ARBA00023157"/>
    </source>
</evidence>
<evidence type="ECO:0000256" key="3">
    <source>
        <dbReference type="ARBA" id="ARBA00022475"/>
    </source>
</evidence>
<accession>A0ABQ9Y0F1</accession>
<dbReference type="InterPro" id="IPR009030">
    <property type="entry name" value="Growth_fac_rcpt_cys_sf"/>
</dbReference>
<dbReference type="Gene3D" id="2.70.130.10">
    <property type="entry name" value="Mannose-6-phosphate receptor binding domain"/>
    <property type="match status" value="1"/>
</dbReference>
<dbReference type="SMART" id="SM01411">
    <property type="entry name" value="Ephrin_rec_like"/>
    <property type="match status" value="3"/>
</dbReference>
<sequence>MLINLLILPLALTAHQLPSFSSRTHGGQSTYRYHPSNTRSVINQPKLEACTLDDVRVGYGECRPNGTRTVFFQYVPTCDNTSSPVLHTRYNSSCDFSCQEGQYYDAVKQDCFDCPAGTTSEYYALTYSDWPTIPKEFKLHTVNDAKPWEAFGSSVHAPALKLFQETSMSLDVDIHTPSGNVSFKYECFDDERGEVELVFLIDGVEKGQNLYSSTFSVIHFPLSFGKHTLTWLYRSNTVNDGPLDGARVTDIRIVGAHYLVSHCVKCPTGSYSTEGKCMQCPRGTYSKTPGASKCETCEKGKWSQPGSTECQDLPRCLPTDYTATYGECEMIDGEYKRMRTFKWIEPLHCNPDHPWSKPLPKASPGPCPRCGPGQFRKAGICSACPQGSFRTGEEEDESQCQRCASGSIAPPAIVVSAGSKIIKGSTTKCVSDRGDPSDCATDGWMESHLGFTSGVGHSGPVQSILVIPLNITTKGVVSFHFSTHLQNTSYFKFHTTSSTPTVVNSSLNGNISRADVKVTNEDTNITFIFLKTRPSTSPAEEDYIDIYQITINGAQDAHVGGTRCDECQPGTMATSQQDSCSDCPPGTFSKGNASSCSPCLDGTYTSWKGSEMCRPCGKHTDSADNFTTCKPKICGFKHNDTHSFDLSSLRIDEGMHGPFDAQKSQSRYSQFYFDFCSTGLSDVMCLPPKQSFLSNDEKNKTKKTVVGKIKTYACEIDGETVKDLGNKMEFDFFERIEKKMEYGVNVTFYDGSLCFKTKKGLSSNAQTERVEKYFNKYGIVTPSLSNTSQILSQDEANALVQANQASLLQNVVMFSTQVLLKCNPDVPVGRPVPVSLDMSNCSYSFLWETAAACRSCRKEDFDTITTDCIKSQQKVRSVKKGSSQCFGGYVPDAEIVQSCKSPYVKLGALETILVVAIVLVVIVGGIIIICLLRKKNKTLQFQLLENSNRQIEKEGGTSMFDEDGDKQ</sequence>
<evidence type="ECO:0000256" key="6">
    <source>
        <dbReference type="ARBA" id="ARBA00023180"/>
    </source>
</evidence>
<comment type="similarity">
    <text evidence="2">Belongs to the ELAPOR family.</text>
</comment>
<keyword evidence="5" id="KW-1015">Disulfide bond</keyword>
<dbReference type="Gene3D" id="2.10.50.10">
    <property type="entry name" value="Tumor Necrosis Factor Receptor, subunit A, domain 2"/>
    <property type="match status" value="1"/>
</dbReference>
<dbReference type="SUPFAM" id="SSF50911">
    <property type="entry name" value="Mannose 6-phosphate receptor domain"/>
    <property type="match status" value="1"/>
</dbReference>
<feature type="chain" id="PRO_5045239692" evidence="8">
    <location>
        <begin position="17"/>
        <end position="967"/>
    </location>
</feature>
<keyword evidence="7" id="KW-0812">Transmembrane</keyword>